<dbReference type="PANTHER" id="PTHR10277:SF48">
    <property type="entry name" value="HOMOCITRATE SYNTHASE, CYTOSOLIC ISOZYME-RELATED"/>
    <property type="match status" value="1"/>
</dbReference>
<dbReference type="GO" id="GO:0019878">
    <property type="term" value="P:lysine biosynthetic process via aminoadipic acid"/>
    <property type="evidence" value="ECO:0007669"/>
    <property type="project" value="TreeGrafter"/>
</dbReference>
<feature type="compositionally biased region" description="Basic and acidic residues" evidence="1">
    <location>
        <begin position="385"/>
        <end position="420"/>
    </location>
</feature>
<dbReference type="PROSITE" id="PS50991">
    <property type="entry name" value="PYR_CT"/>
    <property type="match status" value="1"/>
</dbReference>
<dbReference type="GO" id="GO:0005739">
    <property type="term" value="C:mitochondrion"/>
    <property type="evidence" value="ECO:0007669"/>
    <property type="project" value="TreeGrafter"/>
</dbReference>
<proteinExistence type="predicted"/>
<protein>
    <submittedName>
        <fullName evidence="3">Homocitrate synthase</fullName>
    </submittedName>
</protein>
<dbReference type="EMBL" id="EF012266">
    <property type="protein sequence ID" value="ABQ57505.1"/>
    <property type="molecule type" value="Genomic_DNA"/>
</dbReference>
<organism evidence="3">
    <name type="scientific">Epichloe festucae</name>
    <dbReference type="NCBI Taxonomy" id="35717"/>
    <lineage>
        <taxon>Eukaryota</taxon>
        <taxon>Fungi</taxon>
        <taxon>Dikarya</taxon>
        <taxon>Ascomycota</taxon>
        <taxon>Pezizomycotina</taxon>
        <taxon>Sordariomycetes</taxon>
        <taxon>Hypocreomycetidae</taxon>
        <taxon>Hypocreales</taxon>
        <taxon>Clavicipitaceae</taxon>
        <taxon>Epichloe</taxon>
    </lineage>
</organism>
<dbReference type="InterPro" id="IPR013785">
    <property type="entry name" value="Aldolase_TIM"/>
</dbReference>
<evidence type="ECO:0000259" key="2">
    <source>
        <dbReference type="PROSITE" id="PS50991"/>
    </source>
</evidence>
<sequence>MCGDRTTVNGTAVSTKKPLHKRTPYESIEHVKRGRTKIKIATTLSDFGVEYIELTSPVASQQSQDDCEAICKLGLMAKILVACDTGVDGVDLVIGTSSFLREHSHGKDMVAIEKAAIEVINHVKSRGVEVRFSSEDSFRSDLVDLLQLYRAVDRVGVNRVGVADTVGCATPRQVYHLIRTLRGVVSCDIEVHLHNDTSCAIMNSYAALKASATHINTSMLSISERSSITLLSSKGVTHPTTKLLLHLLCRFFFLGFYYRRLCLEVFSGRWTLISYPFLNQLQHPPPGPLGHADRAKKRHLLGKKSWNVYNADNVARVRRDEAAAKACRRSRGAAHARSEVPPPLTEDTSDDPANTKREKPSLGSGSGSGRPGRKRKREGEDDTDFELRHFDLFGDEKSRGHGEKNEEAEREARKKKRELEDQYTMRLSNAAGKGGIKRPWYSQGDADRQAEPLKDMWGNDDPRRNHEIPIGWLPMTPWP</sequence>
<dbReference type="InterPro" id="IPR000891">
    <property type="entry name" value="PYR_CT"/>
</dbReference>
<feature type="domain" description="Pyruvate carboxyltransferase" evidence="2">
    <location>
        <begin position="145"/>
        <end position="262"/>
    </location>
</feature>
<dbReference type="Pfam" id="PF00682">
    <property type="entry name" value="HMGL-like"/>
    <property type="match status" value="1"/>
</dbReference>
<dbReference type="SUPFAM" id="SSF51569">
    <property type="entry name" value="Aldolase"/>
    <property type="match status" value="1"/>
</dbReference>
<evidence type="ECO:0000256" key="1">
    <source>
        <dbReference type="SAM" id="MobiDB-lite"/>
    </source>
</evidence>
<accession>A7YVE0</accession>
<feature type="compositionally biased region" description="Basic and acidic residues" evidence="1">
    <location>
        <begin position="445"/>
        <end position="454"/>
    </location>
</feature>
<dbReference type="AlphaFoldDB" id="A7YVE0"/>
<dbReference type="Gene3D" id="3.20.20.70">
    <property type="entry name" value="Aldolase class I"/>
    <property type="match status" value="1"/>
</dbReference>
<evidence type="ECO:0000313" key="3">
    <source>
        <dbReference type="EMBL" id="ABQ57505.1"/>
    </source>
</evidence>
<reference evidence="3" key="1">
    <citation type="journal article" date="2007" name="Fungal Genet. Biol.">
        <title>Comparison of loline alkaloid gene clusters across fungal endophytes: predicting the co-regulatory sequence motifs and the evolutionary history.</title>
        <authorList>
            <person name="Kutil B.L."/>
            <person name="Greenwald C."/>
            <person name="Liu G."/>
            <person name="Spiering M.J."/>
            <person name="Schardl C.L."/>
            <person name="Wilkinson H.H."/>
        </authorList>
    </citation>
    <scope>NUCLEOTIDE SEQUENCE</scope>
    <source>
        <strain evidence="3">1035.30</strain>
    </source>
</reference>
<name>A7YVE0_9HYPO</name>
<dbReference type="InterPro" id="IPR050073">
    <property type="entry name" value="2-IPM_HCS-like"/>
</dbReference>
<dbReference type="GO" id="GO:0004410">
    <property type="term" value="F:homocitrate synthase activity"/>
    <property type="evidence" value="ECO:0007669"/>
    <property type="project" value="TreeGrafter"/>
</dbReference>
<dbReference type="PANTHER" id="PTHR10277">
    <property type="entry name" value="HOMOCITRATE SYNTHASE-RELATED"/>
    <property type="match status" value="1"/>
</dbReference>
<feature type="region of interest" description="Disordered" evidence="1">
    <location>
        <begin position="326"/>
        <end position="479"/>
    </location>
</feature>